<dbReference type="EMBL" id="AWUY01000250">
    <property type="protein sequence ID" value="ERJ72377.1"/>
    <property type="molecule type" value="Genomic_DNA"/>
</dbReference>
<reference evidence="1 2" key="1">
    <citation type="submission" date="2013-06" db="EMBL/GenBank/DDBJ databases">
        <authorList>
            <person name="Weinstock G."/>
            <person name="Sodergren E."/>
            <person name="Lobos E.A."/>
            <person name="Fulton L."/>
            <person name="Fulton R."/>
            <person name="Courtney L."/>
            <person name="Fronick C."/>
            <person name="O'Laughlin M."/>
            <person name="Godfrey J."/>
            <person name="Wilson R.M."/>
            <person name="Miner T."/>
            <person name="Farmer C."/>
            <person name="Delehaunty K."/>
            <person name="Cordes M."/>
            <person name="Minx P."/>
            <person name="Tomlinson C."/>
            <person name="Chen J."/>
            <person name="Wollam A."/>
            <person name="Pepin K.H."/>
            <person name="Bhonagiri V."/>
            <person name="Zhang X."/>
            <person name="Warren W."/>
            <person name="Mitreva M."/>
            <person name="Mardis E.R."/>
            <person name="Wilson R.K."/>
        </authorList>
    </citation>
    <scope>NUCLEOTIDE SEQUENCE [LARGE SCALE GENOMIC DNA]</scope>
    <source>
        <strain evidence="1 2">ATCC 29426</strain>
    </source>
</reference>
<proteinExistence type="predicted"/>
<dbReference type="Proteomes" id="UP000016660">
    <property type="component" value="Unassembled WGS sequence"/>
</dbReference>
<evidence type="ECO:0000313" key="1">
    <source>
        <dbReference type="EMBL" id="ERJ72377.1"/>
    </source>
</evidence>
<evidence type="ECO:0000313" key="2">
    <source>
        <dbReference type="Proteomes" id="UP000016660"/>
    </source>
</evidence>
<keyword evidence="2" id="KW-1185">Reference proteome</keyword>
<accession>A0ABP2Y7P6</accession>
<organism evidence="1 2">
    <name type="scientific">Prevotella disiens JCM 6334 = ATCC 29426</name>
    <dbReference type="NCBI Taxonomy" id="1235811"/>
    <lineage>
        <taxon>Bacteria</taxon>
        <taxon>Pseudomonadati</taxon>
        <taxon>Bacteroidota</taxon>
        <taxon>Bacteroidia</taxon>
        <taxon>Bacteroidales</taxon>
        <taxon>Prevotellaceae</taxon>
        <taxon>Prevotella</taxon>
    </lineage>
</organism>
<protein>
    <submittedName>
        <fullName evidence="1">Uncharacterized protein</fullName>
    </submittedName>
</protein>
<gene>
    <name evidence="1" type="ORF">HMPREF0653_02371</name>
</gene>
<name>A0ABP2Y7P6_9BACT</name>
<comment type="caution">
    <text evidence="1">The sequence shown here is derived from an EMBL/GenBank/DDBJ whole genome shotgun (WGS) entry which is preliminary data.</text>
</comment>
<sequence>MWQKYQFQSVPHLCRKLPTVATATRAKIIQLPNITPSLPMTKSGNGLVTELLLKSAYTCLF</sequence>